<dbReference type="Pfam" id="PF00098">
    <property type="entry name" value="zf-CCHC"/>
    <property type="match status" value="1"/>
</dbReference>
<dbReference type="EMBL" id="KZ308245">
    <property type="protein sequence ID" value="KAG8225648.1"/>
    <property type="molecule type" value="Genomic_DNA"/>
</dbReference>
<dbReference type="GO" id="GO:0043489">
    <property type="term" value="P:RNA stabilization"/>
    <property type="evidence" value="ECO:0007669"/>
    <property type="project" value="TreeGrafter"/>
</dbReference>
<dbReference type="PROSITE" id="PS50158">
    <property type="entry name" value="ZF_CCHC"/>
    <property type="match status" value="1"/>
</dbReference>
<dbReference type="SUPFAM" id="SSF57756">
    <property type="entry name" value="Retrovirus zinc finger-like domains"/>
    <property type="match status" value="1"/>
</dbReference>
<dbReference type="InterPro" id="IPR012340">
    <property type="entry name" value="NA-bd_OB-fold"/>
</dbReference>
<dbReference type="InterPro" id="IPR003029">
    <property type="entry name" value="S1_domain"/>
</dbReference>
<feature type="region of interest" description="Disordered" evidence="2">
    <location>
        <begin position="130"/>
        <end position="241"/>
    </location>
</feature>
<evidence type="ECO:0000313" key="5">
    <source>
        <dbReference type="EMBL" id="KAG8225648.1"/>
    </source>
</evidence>
<feature type="domain" description="S1 motif" evidence="3">
    <location>
        <begin position="10"/>
        <end position="78"/>
    </location>
</feature>
<dbReference type="GO" id="GO:0003723">
    <property type="term" value="F:RNA binding"/>
    <property type="evidence" value="ECO:0007669"/>
    <property type="project" value="TreeGrafter"/>
</dbReference>
<feature type="domain" description="CCHC-type" evidence="4">
    <location>
        <begin position="123"/>
        <end position="136"/>
    </location>
</feature>
<accession>A0A8K0NXX8</accession>
<evidence type="ECO:0000259" key="3">
    <source>
        <dbReference type="PROSITE" id="PS50126"/>
    </source>
</evidence>
<reference evidence="5" key="2">
    <citation type="submission" date="2017-10" db="EMBL/GenBank/DDBJ databases">
        <title>Ladona fulva Genome sequencing and assembly.</title>
        <authorList>
            <person name="Murali S."/>
            <person name="Richards S."/>
            <person name="Bandaranaike D."/>
            <person name="Bellair M."/>
            <person name="Blankenburg K."/>
            <person name="Chao H."/>
            <person name="Dinh H."/>
            <person name="Doddapaneni H."/>
            <person name="Dugan-Rocha S."/>
            <person name="Elkadiri S."/>
            <person name="Gnanaolivu R."/>
            <person name="Hernandez B."/>
            <person name="Skinner E."/>
            <person name="Javaid M."/>
            <person name="Lee S."/>
            <person name="Li M."/>
            <person name="Ming W."/>
            <person name="Munidasa M."/>
            <person name="Muniz J."/>
            <person name="Nguyen L."/>
            <person name="Hughes D."/>
            <person name="Osuji N."/>
            <person name="Pu L.-L."/>
            <person name="Puazo M."/>
            <person name="Qu C."/>
            <person name="Quiroz J."/>
            <person name="Raj R."/>
            <person name="Weissenberger G."/>
            <person name="Xin Y."/>
            <person name="Zou X."/>
            <person name="Han Y."/>
            <person name="Worley K."/>
            <person name="Muzny D."/>
            <person name="Gibbs R."/>
        </authorList>
    </citation>
    <scope>NUCLEOTIDE SEQUENCE</scope>
    <source>
        <strain evidence="5">Sampled in the wild</strain>
    </source>
</reference>
<organism evidence="5 6">
    <name type="scientific">Ladona fulva</name>
    <name type="common">Scarce chaser dragonfly</name>
    <name type="synonym">Libellula fulva</name>
    <dbReference type="NCBI Taxonomy" id="123851"/>
    <lineage>
        <taxon>Eukaryota</taxon>
        <taxon>Metazoa</taxon>
        <taxon>Ecdysozoa</taxon>
        <taxon>Arthropoda</taxon>
        <taxon>Hexapoda</taxon>
        <taxon>Insecta</taxon>
        <taxon>Pterygota</taxon>
        <taxon>Palaeoptera</taxon>
        <taxon>Odonata</taxon>
        <taxon>Epiprocta</taxon>
        <taxon>Anisoptera</taxon>
        <taxon>Libelluloidea</taxon>
        <taxon>Libellulidae</taxon>
        <taxon>Ladona</taxon>
    </lineage>
</organism>
<dbReference type="GO" id="GO:0008270">
    <property type="term" value="F:zinc ion binding"/>
    <property type="evidence" value="ECO:0007669"/>
    <property type="project" value="UniProtKB-KW"/>
</dbReference>
<dbReference type="InterPro" id="IPR036875">
    <property type="entry name" value="Znf_CCHC_sf"/>
</dbReference>
<dbReference type="Pfam" id="PF00575">
    <property type="entry name" value="S1"/>
    <property type="match status" value="1"/>
</dbReference>
<feature type="compositionally biased region" description="Basic and acidic residues" evidence="2">
    <location>
        <begin position="162"/>
        <end position="176"/>
    </location>
</feature>
<dbReference type="OrthoDB" id="1918363at2759"/>
<keyword evidence="1" id="KW-0863">Zinc-finger</keyword>
<dbReference type="SUPFAM" id="SSF50249">
    <property type="entry name" value="Nucleic acid-binding proteins"/>
    <property type="match status" value="1"/>
</dbReference>
<evidence type="ECO:0000256" key="1">
    <source>
        <dbReference type="PROSITE-ProRule" id="PRU00047"/>
    </source>
</evidence>
<dbReference type="Proteomes" id="UP000792457">
    <property type="component" value="Unassembled WGS sequence"/>
</dbReference>
<keyword evidence="1" id="KW-0862">Zinc</keyword>
<dbReference type="InterPro" id="IPR001878">
    <property type="entry name" value="Znf_CCHC"/>
</dbReference>
<dbReference type="SMART" id="SM00316">
    <property type="entry name" value="S1"/>
    <property type="match status" value="1"/>
</dbReference>
<dbReference type="AlphaFoldDB" id="A0A8K0NXX8"/>
<gene>
    <name evidence="5" type="ORF">J437_LFUL010333</name>
</gene>
<dbReference type="PANTHER" id="PTHR15838:SF1">
    <property type="entry name" value="ZINC FINGER CCHC DOMAIN-CONTAINING PROTEIN 17"/>
    <property type="match status" value="1"/>
</dbReference>
<dbReference type="Gene3D" id="2.40.50.140">
    <property type="entry name" value="Nucleic acid-binding proteins"/>
    <property type="match status" value="1"/>
</dbReference>
<dbReference type="PROSITE" id="PS50126">
    <property type="entry name" value="S1"/>
    <property type="match status" value="1"/>
</dbReference>
<feature type="compositionally biased region" description="Basic residues" evidence="2">
    <location>
        <begin position="177"/>
        <end position="198"/>
    </location>
</feature>
<evidence type="ECO:0008006" key="7">
    <source>
        <dbReference type="Google" id="ProtNLM"/>
    </source>
</evidence>
<name>A0A8K0NXX8_LADFU</name>
<feature type="compositionally biased region" description="Acidic residues" evidence="2">
    <location>
        <begin position="203"/>
        <end position="212"/>
    </location>
</feature>
<proteinExistence type="predicted"/>
<comment type="caution">
    <text evidence="5">The sequence shown here is derived from an EMBL/GenBank/DDBJ whole genome shotgun (WGS) entry which is preliminary data.</text>
</comment>
<feature type="compositionally biased region" description="Basic and acidic residues" evidence="2">
    <location>
        <begin position="132"/>
        <end position="144"/>
    </location>
</feature>
<protein>
    <recommendedName>
        <fullName evidence="7">Nucleolar protein of 40 kDa</fullName>
    </recommendedName>
</protein>
<dbReference type="PANTHER" id="PTHR15838">
    <property type="entry name" value="NUCLEOLAR PROTEIN OF 40 KDA"/>
    <property type="match status" value="1"/>
</dbReference>
<reference evidence="5" key="1">
    <citation type="submission" date="2013-04" db="EMBL/GenBank/DDBJ databases">
        <authorList>
            <person name="Qu J."/>
            <person name="Murali S.C."/>
            <person name="Bandaranaike D."/>
            <person name="Bellair M."/>
            <person name="Blankenburg K."/>
            <person name="Chao H."/>
            <person name="Dinh H."/>
            <person name="Doddapaneni H."/>
            <person name="Downs B."/>
            <person name="Dugan-Rocha S."/>
            <person name="Elkadiri S."/>
            <person name="Gnanaolivu R.D."/>
            <person name="Hernandez B."/>
            <person name="Javaid M."/>
            <person name="Jayaseelan J.C."/>
            <person name="Lee S."/>
            <person name="Li M."/>
            <person name="Ming W."/>
            <person name="Munidasa M."/>
            <person name="Muniz J."/>
            <person name="Nguyen L."/>
            <person name="Ongeri F."/>
            <person name="Osuji N."/>
            <person name="Pu L.-L."/>
            <person name="Puazo M."/>
            <person name="Qu C."/>
            <person name="Quiroz J."/>
            <person name="Raj R."/>
            <person name="Weissenberger G."/>
            <person name="Xin Y."/>
            <person name="Zou X."/>
            <person name="Han Y."/>
            <person name="Richards S."/>
            <person name="Worley K."/>
            <person name="Muzny D."/>
            <person name="Gibbs R."/>
        </authorList>
    </citation>
    <scope>NUCLEOTIDE SEQUENCE</scope>
    <source>
        <strain evidence="5">Sampled in the wild</strain>
    </source>
</reference>
<evidence type="ECO:0000256" key="2">
    <source>
        <dbReference type="SAM" id="MobiDB-lite"/>
    </source>
</evidence>
<evidence type="ECO:0000313" key="6">
    <source>
        <dbReference type="Proteomes" id="UP000792457"/>
    </source>
</evidence>
<evidence type="ECO:0000259" key="4">
    <source>
        <dbReference type="PROSITE" id="PS50158"/>
    </source>
</evidence>
<keyword evidence="6" id="KW-1185">Reference proteome</keyword>
<keyword evidence="1" id="KW-0479">Metal-binding</keyword>
<sequence length="241" mass="27090">MSTEHEDLLNTIFIGEVATVQDYGAFVRIPGNPKQGLIHRSQISSAVVDDAADVLQKGDRVFCKVISVTDGKIGLSMKYVNQDTGKDKDPNGVELQKDEQRRKVLVTHGRKKIELDAVFNTTCSKCGTRGHMSRDCFKTPDGKSYELLPEEDDTEEVAPPPEEEKSKSAKPHESGKKTKKKKKEKKKKHKKKKKRKSSHYSSDSEESSDSSSEEEKHRKEKKRHSTSGSSDVSSHKKAKHR</sequence>
<dbReference type="Gene3D" id="4.10.60.10">
    <property type="entry name" value="Zinc finger, CCHC-type"/>
    <property type="match status" value="1"/>
</dbReference>